<gene>
    <name evidence="2" type="ORF">HNAJ_LOCUS8311</name>
</gene>
<reference evidence="4" key="1">
    <citation type="submission" date="2017-02" db="UniProtKB">
        <authorList>
            <consortium name="WormBaseParasite"/>
        </authorList>
    </citation>
    <scope>IDENTIFICATION</scope>
</reference>
<feature type="compositionally biased region" description="Basic residues" evidence="1">
    <location>
        <begin position="511"/>
        <end position="521"/>
    </location>
</feature>
<reference evidence="2 3" key="2">
    <citation type="submission" date="2018-11" db="EMBL/GenBank/DDBJ databases">
        <authorList>
            <consortium name="Pathogen Informatics"/>
        </authorList>
    </citation>
    <scope>NUCLEOTIDE SEQUENCE [LARGE SCALE GENOMIC DNA]</scope>
</reference>
<dbReference type="AlphaFoldDB" id="A0A0R3TM02"/>
<organism evidence="4">
    <name type="scientific">Rodentolepis nana</name>
    <name type="common">Dwarf tapeworm</name>
    <name type="synonym">Hymenolepis nana</name>
    <dbReference type="NCBI Taxonomy" id="102285"/>
    <lineage>
        <taxon>Eukaryota</taxon>
        <taxon>Metazoa</taxon>
        <taxon>Spiralia</taxon>
        <taxon>Lophotrochozoa</taxon>
        <taxon>Platyhelminthes</taxon>
        <taxon>Cestoda</taxon>
        <taxon>Eucestoda</taxon>
        <taxon>Cyclophyllidea</taxon>
        <taxon>Hymenolepididae</taxon>
        <taxon>Rodentolepis</taxon>
    </lineage>
</organism>
<dbReference type="EMBL" id="UZAE01012257">
    <property type="protein sequence ID" value="VDO04220.1"/>
    <property type="molecule type" value="Genomic_DNA"/>
</dbReference>
<dbReference type="Proteomes" id="UP000278807">
    <property type="component" value="Unassembled WGS sequence"/>
</dbReference>
<dbReference type="OrthoDB" id="6270344at2759"/>
<feature type="compositionally biased region" description="Acidic residues" evidence="1">
    <location>
        <begin position="444"/>
        <end position="461"/>
    </location>
</feature>
<evidence type="ECO:0000313" key="4">
    <source>
        <dbReference type="WBParaSite" id="HNAJ_0000831501-mRNA-1"/>
    </source>
</evidence>
<name>A0A0R3TM02_RODNA</name>
<proteinExistence type="predicted"/>
<sequence>MSTDCPQVVSLSDIQKSSGKSSPPKSICQPFTLRLVLGVPILKEESKIYSDMENMFAHYARSAEFSAANTALKTDTELFWSHIQTGLNTLVKLLEDAVRETTSAKSADPFSVVLLDFAWLNSQLGHHLAHICSGTSHTSLLAVNPPGKLAKMLNAQTKVVCIAIRPLMHPNTNRMPLLRDFLRACASLSGKSLPPDPAAPTNTLVVTGSTEGAIDAPPGALGSAPQYVPILPKPPASTMLVSPHPGVDITASSSGYVVAASAPSSNILANTVSHSYFFPLVVVTTRGLVRLEEKMQKLEIEGNKRWHKLIGAPRSSLPRPQLPPKPVPRPAVRHIPADDWLTYRLDHSKLYRCGGDISKELENHSLYIHDVEDIWALYPRHLTVASAVKPAPPEMGGGSTGGGLRRKGGPMTPYSKGRSSGAHPPSSKQRRSHHVSPPPQSIDYFDEDEEGEDDYELEDDYPGGPSYLSPSPPPQTSSRHNRYSASSSRHRGGNGAYQRKLPPDPSYGSGNRRRPRRSPRW</sequence>
<feature type="region of interest" description="Disordered" evidence="1">
    <location>
        <begin position="388"/>
        <end position="521"/>
    </location>
</feature>
<keyword evidence="3" id="KW-1185">Reference proteome</keyword>
<evidence type="ECO:0000313" key="2">
    <source>
        <dbReference type="EMBL" id="VDO04220.1"/>
    </source>
</evidence>
<evidence type="ECO:0000313" key="3">
    <source>
        <dbReference type="Proteomes" id="UP000278807"/>
    </source>
</evidence>
<dbReference type="WBParaSite" id="HNAJ_0000831501-mRNA-1">
    <property type="protein sequence ID" value="HNAJ_0000831501-mRNA-1"/>
    <property type="gene ID" value="HNAJ_0000831501"/>
</dbReference>
<protein>
    <submittedName>
        <fullName evidence="4">AAA domain-containing protein</fullName>
    </submittedName>
</protein>
<evidence type="ECO:0000256" key="1">
    <source>
        <dbReference type="SAM" id="MobiDB-lite"/>
    </source>
</evidence>
<accession>A0A0R3TM02</accession>